<dbReference type="Pfam" id="PF00005">
    <property type="entry name" value="ABC_tran"/>
    <property type="match status" value="2"/>
</dbReference>
<comment type="caution">
    <text evidence="4">The sequence shown here is derived from an EMBL/GenBank/DDBJ whole genome shotgun (WGS) entry which is preliminary data.</text>
</comment>
<evidence type="ECO:0000256" key="2">
    <source>
        <dbReference type="ARBA" id="ARBA00022840"/>
    </source>
</evidence>
<dbReference type="InterPro" id="IPR027417">
    <property type="entry name" value="P-loop_NTPase"/>
</dbReference>
<dbReference type="InterPro" id="IPR003593">
    <property type="entry name" value="AAA+_ATPase"/>
</dbReference>
<reference evidence="4 5" key="2">
    <citation type="submission" date="2018-06" db="EMBL/GenBank/DDBJ databases">
        <title>Metagenomic assembly of (sub)arctic Cyanobacteria and their associated microbiome from non-axenic cultures.</title>
        <authorList>
            <person name="Baurain D."/>
        </authorList>
    </citation>
    <scope>NUCLEOTIDE SEQUENCE [LARGE SCALE GENOMIC DNA]</scope>
    <source>
        <strain evidence="4">ULC066bin1</strain>
    </source>
</reference>
<evidence type="ECO:0000259" key="3">
    <source>
        <dbReference type="PROSITE" id="PS50893"/>
    </source>
</evidence>
<feature type="domain" description="ABC transporter" evidence="3">
    <location>
        <begin position="3"/>
        <end position="244"/>
    </location>
</feature>
<dbReference type="GO" id="GO:0016887">
    <property type="term" value="F:ATP hydrolysis activity"/>
    <property type="evidence" value="ECO:0007669"/>
    <property type="project" value="InterPro"/>
</dbReference>
<dbReference type="PROSITE" id="PS50893">
    <property type="entry name" value="ABC_TRANSPORTER_2"/>
    <property type="match status" value="2"/>
</dbReference>
<sequence>MKVELNHIYKSFGNVHANHDISMTVEAGTVYGVLGENGAGKSTLSKILSGFITKDRGEILLNGIEANIQNPADAIAAGVGMLHQDPLDFPSLSVLDNFMAGRSTLRKIKSNKQHSDNRSDLVKELRQLSTAFGFELHPRDRVANLTVGERQQLEILRLLSLGVKTLILDEPTTGISASQKTALFAAVKQLASEGKSIIFVSHKLEDVEELCDRLMVMRQGKVVGEADVKGRDSAELASSLVEMMFGRELSIPAKHETSLDNQEPALIINDLHVEGDRLSLQIEKLTVAAGEIIGLAGLEGNGQQLLLLACAGLLQPKTGSIRINGLEMVHRNYRNFLKAGIGYLPADRLQDGLIRGLSIHEHFMLRQPNSGSNAGFFINWRDTRKLTEQAIKTFNIRGKPITKVEKLSGGNQQRTQISLLPDFLSLLLMEQPTRGLDIESTLWIWKQMMERCEKGMMIFFISSDLDEILQYSDRILVFSGGRVSQPLDAKTLTVDKLGQAIGGKFE</sequence>
<evidence type="ECO:0000313" key="4">
    <source>
        <dbReference type="EMBL" id="PZO39055.1"/>
    </source>
</evidence>
<dbReference type="PANTHER" id="PTHR43790">
    <property type="entry name" value="CARBOHYDRATE TRANSPORT ATP-BINDING PROTEIN MG119-RELATED"/>
    <property type="match status" value="1"/>
</dbReference>
<dbReference type="CDD" id="cd03216">
    <property type="entry name" value="ABC_Carb_Monos_I"/>
    <property type="match status" value="1"/>
</dbReference>
<organism evidence="4 5">
    <name type="scientific">Pseudanabaena frigida</name>
    <dbReference type="NCBI Taxonomy" id="945775"/>
    <lineage>
        <taxon>Bacteria</taxon>
        <taxon>Bacillati</taxon>
        <taxon>Cyanobacteriota</taxon>
        <taxon>Cyanophyceae</taxon>
        <taxon>Pseudanabaenales</taxon>
        <taxon>Pseudanabaenaceae</taxon>
        <taxon>Pseudanabaena</taxon>
    </lineage>
</organism>
<reference evidence="4 5" key="1">
    <citation type="submission" date="2018-04" db="EMBL/GenBank/DDBJ databases">
        <authorList>
            <person name="Go L.Y."/>
            <person name="Mitchell J.A."/>
        </authorList>
    </citation>
    <scope>NUCLEOTIDE SEQUENCE [LARGE SCALE GENOMIC DNA]</scope>
    <source>
        <strain evidence="4">ULC066bin1</strain>
    </source>
</reference>
<accession>A0A2W4XWI7</accession>
<evidence type="ECO:0000256" key="1">
    <source>
        <dbReference type="ARBA" id="ARBA00022741"/>
    </source>
</evidence>
<dbReference type="Gene3D" id="3.40.50.300">
    <property type="entry name" value="P-loop containing nucleotide triphosphate hydrolases"/>
    <property type="match status" value="2"/>
</dbReference>
<proteinExistence type="predicted"/>
<evidence type="ECO:0000313" key="5">
    <source>
        <dbReference type="Proteomes" id="UP000249467"/>
    </source>
</evidence>
<dbReference type="InterPro" id="IPR003439">
    <property type="entry name" value="ABC_transporter-like_ATP-bd"/>
</dbReference>
<dbReference type="GO" id="GO:0005524">
    <property type="term" value="F:ATP binding"/>
    <property type="evidence" value="ECO:0007669"/>
    <property type="project" value="UniProtKB-KW"/>
</dbReference>
<dbReference type="PANTHER" id="PTHR43790:SF4">
    <property type="entry name" value="GUANOSINE IMPORT ATP-BINDING PROTEIN NUPO"/>
    <property type="match status" value="1"/>
</dbReference>
<name>A0A2W4XWI7_9CYAN</name>
<keyword evidence="1" id="KW-0547">Nucleotide-binding</keyword>
<protein>
    <submittedName>
        <fullName evidence="4">Sugar ABC transporter ATP-binding protein</fullName>
    </submittedName>
</protein>
<dbReference type="SMART" id="SM00382">
    <property type="entry name" value="AAA"/>
    <property type="match status" value="2"/>
</dbReference>
<dbReference type="EMBL" id="QBML01000020">
    <property type="protein sequence ID" value="PZO39055.1"/>
    <property type="molecule type" value="Genomic_DNA"/>
</dbReference>
<feature type="domain" description="ABC transporter" evidence="3">
    <location>
        <begin position="265"/>
        <end position="505"/>
    </location>
</feature>
<gene>
    <name evidence="4" type="ORF">DCF19_15120</name>
</gene>
<dbReference type="SUPFAM" id="SSF52540">
    <property type="entry name" value="P-loop containing nucleoside triphosphate hydrolases"/>
    <property type="match status" value="2"/>
</dbReference>
<dbReference type="InterPro" id="IPR050107">
    <property type="entry name" value="ABC_carbohydrate_import_ATPase"/>
</dbReference>
<keyword evidence="2 4" id="KW-0067">ATP-binding</keyword>
<dbReference type="Proteomes" id="UP000249467">
    <property type="component" value="Unassembled WGS sequence"/>
</dbReference>
<dbReference type="AlphaFoldDB" id="A0A2W4XWI7"/>